<keyword evidence="3" id="KW-0408">Iron</keyword>
<keyword evidence="2" id="KW-0479">Metal-binding</keyword>
<dbReference type="PIRSF" id="PIRSF001435">
    <property type="entry name" value="Nth"/>
    <property type="match status" value="1"/>
</dbReference>
<sequence>MSAAGTSPLPVRLVLERLRRALGEVEPWPGECDLEYVCGAVLVQNTAWTNVERALDALREATAFDARRLLALDDDELRALIRPAGFMRAKSATLRAYVSWSLSPAGRGAEHLDDAALRDALLALRGVGPETADVIALMVFHRRRFIFDTYGRRLLAQAGYAVGNGYEPTRRALEERIDAEALSLAELVEIHGRILEAGKRARAAGGWEVYGPSIGLLPER</sequence>
<proteinExistence type="predicted"/>
<dbReference type="InterPro" id="IPR003265">
    <property type="entry name" value="HhH-GPD_domain"/>
</dbReference>
<dbReference type="PANTHER" id="PTHR10359:SF19">
    <property type="entry name" value="DNA REPAIR GLYCOSYLASE MJ1434-RELATED"/>
    <property type="match status" value="1"/>
</dbReference>
<accession>A0ABY1I6J0</accession>
<protein>
    <submittedName>
        <fullName evidence="6">DNA-3-methyladenine glycosylase III</fullName>
    </submittedName>
</protein>
<name>A0ABY1I6J0_9ACTO</name>
<keyword evidence="4" id="KW-0411">Iron-sulfur</keyword>
<dbReference type="Gene3D" id="1.10.340.30">
    <property type="entry name" value="Hypothetical protein, domain 2"/>
    <property type="match status" value="1"/>
</dbReference>
<reference evidence="6 7" key="1">
    <citation type="submission" date="2016-11" db="EMBL/GenBank/DDBJ databases">
        <authorList>
            <person name="Varghese N."/>
            <person name="Submissions S."/>
        </authorList>
    </citation>
    <scope>NUCLEOTIDE SEQUENCE [LARGE SCALE GENOMIC DNA]</scope>
    <source>
        <strain evidence="6 7">PA</strain>
    </source>
</reference>
<keyword evidence="7" id="KW-1185">Reference proteome</keyword>
<evidence type="ECO:0000259" key="5">
    <source>
        <dbReference type="SMART" id="SM00478"/>
    </source>
</evidence>
<evidence type="ECO:0000313" key="6">
    <source>
        <dbReference type="EMBL" id="SHI68730.1"/>
    </source>
</evidence>
<gene>
    <name evidence="6" type="ORF">SAMN05216246_1042</name>
</gene>
<evidence type="ECO:0000313" key="7">
    <source>
        <dbReference type="Proteomes" id="UP000184390"/>
    </source>
</evidence>
<dbReference type="SUPFAM" id="SSF48150">
    <property type="entry name" value="DNA-glycosylase"/>
    <property type="match status" value="1"/>
</dbReference>
<comment type="caution">
    <text evidence="6">The sequence shown here is derived from an EMBL/GenBank/DDBJ whole genome shotgun (WGS) entry which is preliminary data.</text>
</comment>
<dbReference type="RefSeq" id="WP_073452053.1">
    <property type="nucleotide sequence ID" value="NZ_BDIO01000003.1"/>
</dbReference>
<evidence type="ECO:0000256" key="2">
    <source>
        <dbReference type="ARBA" id="ARBA00022723"/>
    </source>
</evidence>
<dbReference type="Gene3D" id="1.10.1670.10">
    <property type="entry name" value="Helix-hairpin-Helix base-excision DNA repair enzymes (C-terminal)"/>
    <property type="match status" value="1"/>
</dbReference>
<dbReference type="InterPro" id="IPR023170">
    <property type="entry name" value="HhH_base_excis_C"/>
</dbReference>
<organism evidence="6 7">
    <name type="scientific">Actinomyces denticolens</name>
    <dbReference type="NCBI Taxonomy" id="52767"/>
    <lineage>
        <taxon>Bacteria</taxon>
        <taxon>Bacillati</taxon>
        <taxon>Actinomycetota</taxon>
        <taxon>Actinomycetes</taxon>
        <taxon>Actinomycetales</taxon>
        <taxon>Actinomycetaceae</taxon>
        <taxon>Actinomyces</taxon>
    </lineage>
</organism>
<dbReference type="Proteomes" id="UP000184390">
    <property type="component" value="Unassembled WGS sequence"/>
</dbReference>
<dbReference type="InterPro" id="IPR011257">
    <property type="entry name" value="DNA_glycosylase"/>
</dbReference>
<evidence type="ECO:0000256" key="3">
    <source>
        <dbReference type="ARBA" id="ARBA00023004"/>
    </source>
</evidence>
<dbReference type="Pfam" id="PF00730">
    <property type="entry name" value="HhH-GPD"/>
    <property type="match status" value="1"/>
</dbReference>
<feature type="domain" description="HhH-GPD" evidence="5">
    <location>
        <begin position="42"/>
        <end position="200"/>
    </location>
</feature>
<evidence type="ECO:0000256" key="4">
    <source>
        <dbReference type="ARBA" id="ARBA00023014"/>
    </source>
</evidence>
<dbReference type="PANTHER" id="PTHR10359">
    <property type="entry name" value="A/G-SPECIFIC ADENINE GLYCOSYLASE/ENDONUCLEASE III"/>
    <property type="match status" value="1"/>
</dbReference>
<dbReference type="EMBL" id="FQYL01000004">
    <property type="protein sequence ID" value="SHI68730.1"/>
    <property type="molecule type" value="Genomic_DNA"/>
</dbReference>
<keyword evidence="1" id="KW-0004">4Fe-4S</keyword>
<dbReference type="SMART" id="SM00478">
    <property type="entry name" value="ENDO3c"/>
    <property type="match status" value="1"/>
</dbReference>
<evidence type="ECO:0000256" key="1">
    <source>
        <dbReference type="ARBA" id="ARBA00022485"/>
    </source>
</evidence>